<dbReference type="Pfam" id="PF05904">
    <property type="entry name" value="DUF863"/>
    <property type="match status" value="1"/>
</dbReference>
<gene>
    <name evidence="2" type="ORF">CFOL_v3_18031</name>
</gene>
<dbReference type="OrthoDB" id="630817at2759"/>
<dbReference type="InterPro" id="IPR008581">
    <property type="entry name" value="DUF863_pln"/>
</dbReference>
<sequence length="1083" mass="119677">MGTKVQSKSSLPGYYSMRDLNEDANSCSWPLYYGDKALMNGQYYNGFLPRAIADAYPGYDRDVVKRTMLEHEAIFKNQVYELHRLYRIQRELMDEIKKKEVNKNLAPVETSLSSSPLASQITSEDARRWHISSFPLSNSASARPSISGVEDIHSPLSSMKGNGAQVGPFPSQNGSTSKDVEVLESRPTKVRRKMFDLQLPADEYIDNEGENLKDETLSGMSSSFPNGYRKMVPASGVKLSLCDGAKTGSQGDALRSKFCFRSTNSLANLNEPIQVEETKASTYADILGHASSQGEIQSHELSGKSKSQPLELPKGISLGHHGNNGTLNSQHLENRNGRGWFSHVLEAGRHNKSSLKSVSQGLQPEKLPATSQPSNVLFNRSHEIPLFFPTDQSKVELWRERTICGIDLSERIPEISINSHSESAVGSNIPSPYPVTPSSNAVKSWSKSVSSWENPCNSLSQKSISVQHPIFSSSGTLSKSFQSAQSQGIFGDKWHLNSNFRLNPSNGSGYPSQNGFYHGSSSGSKELPICIPSVGYDYLSFRNDHNLNSEQFADLSSARVCKDSSCADIKFPNVLNSNVMISHMSSHEGIVQTGLETLDGGRKHEDHVPMLPWLREMPTSKNEATGAGRGLNTKESSFLPSSLNQLAKKNETGKCTHQIFGQNINSISCSDNVGAGNIEINDYPSNEKILGVPIFGKSHIFKNESSSPTSSSVSFSCRWEEVENSGKNRVFDMNLPCEPAVPDLGEQIAAEIVDIEKEREAKVESFRHEIDLNSCLREDEIYLTSSVPSINVKLTAGIDLEAPIVPETEEEVIRVEESFKKFHEEPIQLSLPTAEHLQDEQMRVAAEAIVSISSCNPENQSNSATCYPSEESVTDPLHWFVEIVSSCGEDLESKFDAVLRMEDSDNEESALEDMDYFESMTLKLTETKEEEYMPKPLVPENIKLEETGATILPSRPRKGQARRGRQRRDFQRDILPGLSSLSRHEVTEDLQTFGGLMRATGHLWSGLTRRNSTRNGCGRGRRRSVVGPSLAVAATTVCAPLIQQLNNIEVGLEDRSLTGWGKTTRRPRRQRCAAGNPPTVPLT</sequence>
<dbReference type="PANTHER" id="PTHR33167">
    <property type="entry name" value="TRANSCRIPTION FACTOR, PUTATIVE (DUF863)-RELATED"/>
    <property type="match status" value="1"/>
</dbReference>
<comment type="caution">
    <text evidence="2">The sequence shown here is derived from an EMBL/GenBank/DDBJ whole genome shotgun (WGS) entry which is preliminary data.</text>
</comment>
<dbReference type="STRING" id="3775.A0A1Q3C321"/>
<name>A0A1Q3C321_CEPFO</name>
<accession>A0A1Q3C321</accession>
<reference evidence="3" key="1">
    <citation type="submission" date="2016-04" db="EMBL/GenBank/DDBJ databases">
        <title>Cephalotus genome sequencing.</title>
        <authorList>
            <person name="Fukushima K."/>
            <person name="Hasebe M."/>
            <person name="Fang X."/>
        </authorList>
    </citation>
    <scope>NUCLEOTIDE SEQUENCE [LARGE SCALE GENOMIC DNA]</scope>
    <source>
        <strain evidence="3">cv. St1</strain>
    </source>
</reference>
<dbReference type="InParanoid" id="A0A1Q3C321"/>
<dbReference type="AlphaFoldDB" id="A0A1Q3C321"/>
<evidence type="ECO:0000256" key="1">
    <source>
        <dbReference type="SAM" id="MobiDB-lite"/>
    </source>
</evidence>
<feature type="region of interest" description="Disordered" evidence="1">
    <location>
        <begin position="352"/>
        <end position="373"/>
    </location>
</feature>
<feature type="region of interest" description="Disordered" evidence="1">
    <location>
        <begin position="1058"/>
        <end position="1083"/>
    </location>
</feature>
<dbReference type="Proteomes" id="UP000187406">
    <property type="component" value="Unassembled WGS sequence"/>
</dbReference>
<proteinExistence type="predicted"/>
<organism evidence="2 3">
    <name type="scientific">Cephalotus follicularis</name>
    <name type="common">Albany pitcher plant</name>
    <dbReference type="NCBI Taxonomy" id="3775"/>
    <lineage>
        <taxon>Eukaryota</taxon>
        <taxon>Viridiplantae</taxon>
        <taxon>Streptophyta</taxon>
        <taxon>Embryophyta</taxon>
        <taxon>Tracheophyta</taxon>
        <taxon>Spermatophyta</taxon>
        <taxon>Magnoliopsida</taxon>
        <taxon>eudicotyledons</taxon>
        <taxon>Gunneridae</taxon>
        <taxon>Pentapetalae</taxon>
        <taxon>rosids</taxon>
        <taxon>fabids</taxon>
        <taxon>Oxalidales</taxon>
        <taxon>Cephalotaceae</taxon>
        <taxon>Cephalotus</taxon>
    </lineage>
</organism>
<keyword evidence="3" id="KW-1185">Reference proteome</keyword>
<evidence type="ECO:0000313" key="2">
    <source>
        <dbReference type="EMBL" id="GAV74551.1"/>
    </source>
</evidence>
<dbReference type="FunCoup" id="A0A1Q3C321">
    <property type="interactions" value="478"/>
</dbReference>
<protein>
    <submittedName>
        <fullName evidence="2">DUF863 domain-containing protein</fullName>
    </submittedName>
</protein>
<evidence type="ECO:0000313" key="3">
    <source>
        <dbReference type="Proteomes" id="UP000187406"/>
    </source>
</evidence>
<dbReference type="EMBL" id="BDDD01001246">
    <property type="protein sequence ID" value="GAV74551.1"/>
    <property type="molecule type" value="Genomic_DNA"/>
</dbReference>
<dbReference type="PANTHER" id="PTHR33167:SF4">
    <property type="entry name" value="TRANSCRIPTION FACTOR, PUTATIVE (DUF863)-RELATED"/>
    <property type="match status" value="1"/>
</dbReference>